<keyword evidence="3" id="KW-0012">Acyltransferase</keyword>
<dbReference type="InterPro" id="IPR018201">
    <property type="entry name" value="Ketoacyl_synth_AS"/>
</dbReference>
<dbReference type="InterPro" id="IPR020841">
    <property type="entry name" value="PKS_Beta-ketoAc_synthase_dom"/>
</dbReference>
<dbReference type="SMART" id="SM00825">
    <property type="entry name" value="PKS_KS"/>
    <property type="match status" value="1"/>
</dbReference>
<comment type="similarity">
    <text evidence="1 4">Belongs to the thiolase-like superfamily. Beta-ketoacyl-ACP synthases family.</text>
</comment>
<evidence type="ECO:0000313" key="6">
    <source>
        <dbReference type="EMBL" id="MCQ4084263.1"/>
    </source>
</evidence>
<dbReference type="Proteomes" id="UP001057702">
    <property type="component" value="Unassembled WGS sequence"/>
</dbReference>
<dbReference type="CDD" id="cd00834">
    <property type="entry name" value="KAS_I_II"/>
    <property type="match status" value="1"/>
</dbReference>
<evidence type="ECO:0000256" key="2">
    <source>
        <dbReference type="ARBA" id="ARBA00022679"/>
    </source>
</evidence>
<dbReference type="Gene3D" id="3.40.47.10">
    <property type="match status" value="2"/>
</dbReference>
<evidence type="ECO:0000259" key="5">
    <source>
        <dbReference type="PROSITE" id="PS52004"/>
    </source>
</evidence>
<organism evidence="6 7">
    <name type="scientific">Streptomyces humicola</name>
    <dbReference type="NCBI Taxonomy" id="2953240"/>
    <lineage>
        <taxon>Bacteria</taxon>
        <taxon>Bacillati</taxon>
        <taxon>Actinomycetota</taxon>
        <taxon>Actinomycetes</taxon>
        <taxon>Kitasatosporales</taxon>
        <taxon>Streptomycetaceae</taxon>
        <taxon>Streptomyces</taxon>
    </lineage>
</organism>
<proteinExistence type="inferred from homology"/>
<evidence type="ECO:0000313" key="7">
    <source>
        <dbReference type="Proteomes" id="UP001057702"/>
    </source>
</evidence>
<evidence type="ECO:0000256" key="1">
    <source>
        <dbReference type="ARBA" id="ARBA00008467"/>
    </source>
</evidence>
<reference evidence="6" key="1">
    <citation type="submission" date="2022-06" db="EMBL/GenBank/DDBJ databases">
        <title>Draft genome sequence of Streptomyces sp. RB6PN25 isolated from peat swamp forest in Thailand.</title>
        <authorList>
            <person name="Duangmal K."/>
            <person name="Klaysubun C."/>
        </authorList>
    </citation>
    <scope>NUCLEOTIDE SEQUENCE</scope>
    <source>
        <strain evidence="6">RB6PN25</strain>
    </source>
</reference>
<comment type="caution">
    <text evidence="6">The sequence shown here is derived from an EMBL/GenBank/DDBJ whole genome shotgun (WGS) entry which is preliminary data.</text>
</comment>
<keyword evidence="7" id="KW-1185">Reference proteome</keyword>
<dbReference type="EMBL" id="JANFNG010000032">
    <property type="protein sequence ID" value="MCQ4084263.1"/>
    <property type="molecule type" value="Genomic_DNA"/>
</dbReference>
<dbReference type="InterPro" id="IPR016039">
    <property type="entry name" value="Thiolase-like"/>
</dbReference>
<dbReference type="Pfam" id="PF02801">
    <property type="entry name" value="Ketoacyl-synt_C"/>
    <property type="match status" value="1"/>
</dbReference>
<dbReference type="NCBIfam" id="NF005589">
    <property type="entry name" value="PRK07314.1"/>
    <property type="match status" value="1"/>
</dbReference>
<dbReference type="PANTHER" id="PTHR11712">
    <property type="entry name" value="POLYKETIDE SYNTHASE-RELATED"/>
    <property type="match status" value="1"/>
</dbReference>
<dbReference type="SUPFAM" id="SSF53901">
    <property type="entry name" value="Thiolase-like"/>
    <property type="match status" value="2"/>
</dbReference>
<sequence>MTKRAVITGVGIVAPGGVGREAAWDLLSSGRTATRRISLFDPAPFRSRVAAEVDFDPAAAGLTPRQVRRMDRAAQFAVVCAREAVEDSGIAGEPVPPERTAVALGSAVGCTMGLEEEYVVLSDSGRRWLVDHSYGVPHLYGYMVPSTLAVEVAHEVGAEGPVALISTGCTSGLDSIGHGVQLIEEGSADVVIAGATDAPLSPITAACFDAIRATTPNNDDPEHASRPFDRDRDGFVLGEGAAVLVLEEKAAAERRGARIYGEIVGFAGRSNAFHMTGLKPDGREMAEAISSALDQVKLDPTAVDYINAHGSGTKQNDRHETAAFKRSLGEHARQIPVSSIKSMVGHSLGAIGSIEVAACALALDRQVVPPTANLKNPDPDCDLDYVPLVAREHRMDVVLSVGSGFGGFQSAMVLARPGAVPYERS</sequence>
<keyword evidence="2 4" id="KW-0808">Transferase</keyword>
<dbReference type="PANTHER" id="PTHR11712:SF336">
    <property type="entry name" value="3-OXOACYL-[ACYL-CARRIER-PROTEIN] SYNTHASE, MITOCHONDRIAL"/>
    <property type="match status" value="1"/>
</dbReference>
<dbReference type="PROSITE" id="PS00606">
    <property type="entry name" value="KS3_1"/>
    <property type="match status" value="1"/>
</dbReference>
<name>A0ABT1Q4F0_9ACTN</name>
<dbReference type="InterPro" id="IPR014030">
    <property type="entry name" value="Ketoacyl_synth_N"/>
</dbReference>
<evidence type="ECO:0000256" key="4">
    <source>
        <dbReference type="RuleBase" id="RU003694"/>
    </source>
</evidence>
<protein>
    <submittedName>
        <fullName evidence="6">Beta-ketoacyl-[acyl-carrier-protein] synthase family protein</fullName>
    </submittedName>
</protein>
<dbReference type="Pfam" id="PF00109">
    <property type="entry name" value="ketoacyl-synt"/>
    <property type="match status" value="1"/>
</dbReference>
<dbReference type="PROSITE" id="PS52004">
    <property type="entry name" value="KS3_2"/>
    <property type="match status" value="1"/>
</dbReference>
<accession>A0ABT1Q4F0</accession>
<dbReference type="InterPro" id="IPR014031">
    <property type="entry name" value="Ketoacyl_synth_C"/>
</dbReference>
<dbReference type="InterPro" id="IPR000794">
    <property type="entry name" value="Beta-ketoacyl_synthase"/>
</dbReference>
<feature type="domain" description="Ketosynthase family 3 (KS3)" evidence="5">
    <location>
        <begin position="2"/>
        <end position="416"/>
    </location>
</feature>
<gene>
    <name evidence="6" type="ORF">NGB36_27720</name>
</gene>
<evidence type="ECO:0000256" key="3">
    <source>
        <dbReference type="ARBA" id="ARBA00023315"/>
    </source>
</evidence>
<dbReference type="RefSeq" id="WP_255923319.1">
    <property type="nucleotide sequence ID" value="NZ_JANFNG010000032.1"/>
</dbReference>